<accession>A0A9Q1Q8C0</accession>
<sequence length="179" mass="19875">MYAGKVCPSRASSRRAPIPNRESIAETLGWKAIDQLNGKIISNRKLHVMWARFQKRMSATGRMGSDPTKRKPVWKWIPKVTNVPNQDLGSPYKQALLSNSNGNELEGQKNADEVVDKDACEGLSDNSKTITQPLDNAQCRLIYVGKFTSQVPSCGSSMDDDDEIASSLRPFDGPLEMEF</sequence>
<gene>
    <name evidence="1" type="ORF">Cgig2_016359</name>
</gene>
<comment type="caution">
    <text evidence="1">The sequence shown here is derived from an EMBL/GenBank/DDBJ whole genome shotgun (WGS) entry which is preliminary data.</text>
</comment>
<organism evidence="1 2">
    <name type="scientific">Carnegiea gigantea</name>
    <dbReference type="NCBI Taxonomy" id="171969"/>
    <lineage>
        <taxon>Eukaryota</taxon>
        <taxon>Viridiplantae</taxon>
        <taxon>Streptophyta</taxon>
        <taxon>Embryophyta</taxon>
        <taxon>Tracheophyta</taxon>
        <taxon>Spermatophyta</taxon>
        <taxon>Magnoliopsida</taxon>
        <taxon>eudicotyledons</taxon>
        <taxon>Gunneridae</taxon>
        <taxon>Pentapetalae</taxon>
        <taxon>Caryophyllales</taxon>
        <taxon>Cactineae</taxon>
        <taxon>Cactaceae</taxon>
        <taxon>Cactoideae</taxon>
        <taxon>Echinocereeae</taxon>
        <taxon>Carnegiea</taxon>
    </lineage>
</organism>
<protein>
    <submittedName>
        <fullName evidence="1">Uncharacterized protein</fullName>
    </submittedName>
</protein>
<dbReference type="Proteomes" id="UP001153076">
    <property type="component" value="Unassembled WGS sequence"/>
</dbReference>
<keyword evidence="2" id="KW-1185">Reference proteome</keyword>
<evidence type="ECO:0000313" key="1">
    <source>
        <dbReference type="EMBL" id="KAJ8431926.1"/>
    </source>
</evidence>
<reference evidence="1" key="1">
    <citation type="submission" date="2022-04" db="EMBL/GenBank/DDBJ databases">
        <title>Carnegiea gigantea Genome sequencing and assembly v2.</title>
        <authorList>
            <person name="Copetti D."/>
            <person name="Sanderson M.J."/>
            <person name="Burquez A."/>
            <person name="Wojciechowski M.F."/>
        </authorList>
    </citation>
    <scope>NUCLEOTIDE SEQUENCE</scope>
    <source>
        <strain evidence="1">SGP5-SGP5p</strain>
        <tissue evidence="1">Aerial part</tissue>
    </source>
</reference>
<proteinExistence type="predicted"/>
<dbReference type="EMBL" id="JAKOGI010000654">
    <property type="protein sequence ID" value="KAJ8431926.1"/>
    <property type="molecule type" value="Genomic_DNA"/>
</dbReference>
<evidence type="ECO:0000313" key="2">
    <source>
        <dbReference type="Proteomes" id="UP001153076"/>
    </source>
</evidence>
<dbReference type="AlphaFoldDB" id="A0A9Q1Q8C0"/>
<name>A0A9Q1Q8C0_9CARY</name>